<accession>A0A9N9BBI8</accession>
<gene>
    <name evidence="1" type="ORF">FMOSSE_LOCUS6929</name>
</gene>
<keyword evidence="2" id="KW-1185">Reference proteome</keyword>
<sequence length="54" mass="6368">VHCIKNDFIVIFGHNSNRLQNRLAFKVSFIKWFCIGQPNLRSKSVHEAKLRDKN</sequence>
<feature type="non-terminal residue" evidence="1">
    <location>
        <position position="1"/>
    </location>
</feature>
<evidence type="ECO:0000313" key="2">
    <source>
        <dbReference type="Proteomes" id="UP000789375"/>
    </source>
</evidence>
<comment type="caution">
    <text evidence="1">The sequence shown here is derived from an EMBL/GenBank/DDBJ whole genome shotgun (WGS) entry which is preliminary data.</text>
</comment>
<dbReference type="AlphaFoldDB" id="A0A9N9BBI8"/>
<name>A0A9N9BBI8_FUNMO</name>
<organism evidence="1 2">
    <name type="scientific">Funneliformis mosseae</name>
    <name type="common">Endomycorrhizal fungus</name>
    <name type="synonym">Glomus mosseae</name>
    <dbReference type="NCBI Taxonomy" id="27381"/>
    <lineage>
        <taxon>Eukaryota</taxon>
        <taxon>Fungi</taxon>
        <taxon>Fungi incertae sedis</taxon>
        <taxon>Mucoromycota</taxon>
        <taxon>Glomeromycotina</taxon>
        <taxon>Glomeromycetes</taxon>
        <taxon>Glomerales</taxon>
        <taxon>Glomeraceae</taxon>
        <taxon>Funneliformis</taxon>
    </lineage>
</organism>
<reference evidence="1" key="1">
    <citation type="submission" date="2021-06" db="EMBL/GenBank/DDBJ databases">
        <authorList>
            <person name="Kallberg Y."/>
            <person name="Tangrot J."/>
            <person name="Rosling A."/>
        </authorList>
    </citation>
    <scope>NUCLEOTIDE SEQUENCE</scope>
    <source>
        <strain evidence="1">87-6 pot B 2015</strain>
    </source>
</reference>
<evidence type="ECO:0000313" key="1">
    <source>
        <dbReference type="EMBL" id="CAG8560403.1"/>
    </source>
</evidence>
<proteinExistence type="predicted"/>
<dbReference type="Proteomes" id="UP000789375">
    <property type="component" value="Unassembled WGS sequence"/>
</dbReference>
<dbReference type="EMBL" id="CAJVPP010001525">
    <property type="protein sequence ID" value="CAG8560403.1"/>
    <property type="molecule type" value="Genomic_DNA"/>
</dbReference>
<protein>
    <submittedName>
        <fullName evidence="1">8285_t:CDS:1</fullName>
    </submittedName>
</protein>